<comment type="caution">
    <text evidence="1">The sequence shown here is derived from an EMBL/GenBank/DDBJ whole genome shotgun (WGS) entry which is preliminary data.</text>
</comment>
<accession>A0ABS4CEN6</accession>
<organism evidence="1 2">
    <name type="scientific">Enterococcus larvae</name>
    <dbReference type="NCBI Taxonomy" id="2794352"/>
    <lineage>
        <taxon>Bacteria</taxon>
        <taxon>Bacillati</taxon>
        <taxon>Bacillota</taxon>
        <taxon>Bacilli</taxon>
        <taxon>Lactobacillales</taxon>
        <taxon>Enterococcaceae</taxon>
        <taxon>Enterococcus</taxon>
    </lineage>
</organism>
<reference evidence="1 2" key="1">
    <citation type="submission" date="2020-12" db="EMBL/GenBank/DDBJ databases">
        <title>Vagococcus allomyrinae sp. nov. and Enterococcus lavae sp. nov., isolated from the larvae of Allomyrina dichotoma.</title>
        <authorList>
            <person name="Lee S.D."/>
        </authorList>
    </citation>
    <scope>NUCLEOTIDE SEQUENCE [LARGE SCALE GENOMIC DNA]</scope>
    <source>
        <strain evidence="1 2">BWM-S5</strain>
    </source>
</reference>
<evidence type="ECO:0000313" key="1">
    <source>
        <dbReference type="EMBL" id="MBP1045091.1"/>
    </source>
</evidence>
<dbReference type="Proteomes" id="UP000673375">
    <property type="component" value="Unassembled WGS sequence"/>
</dbReference>
<proteinExistence type="predicted"/>
<gene>
    <name evidence="1" type="ORF">I6N96_02280</name>
</gene>
<dbReference type="EMBL" id="JAEDXU010000001">
    <property type="protein sequence ID" value="MBP1045091.1"/>
    <property type="molecule type" value="Genomic_DNA"/>
</dbReference>
<sequence length="360" mass="40795">MTILARKYIQFNELVIDNYEMLQSADLSGSFKTSTAEYSFGHGSYTVFKSRQHFSTEQSLSLSLKLDTRKLDCGQKKIYKDYVLMNLMSAGKLWAIEGEQLLWTNAFVKDFSETYVLDRNSVSIDIDLVLYEGIWHKADPRKVFLQPYSACNFAECLDIKEVDECQDCCVSCVKPMKEPCVKCLCECDFLNAENSLCELKKEIAAKFYSQCGDSYKIIYNCEAGKKIWGEEKLLGHKICKEDVCKNIIAGQFYSDTTIDSENVTVTLIGSFKDPIITINGNAMQILGDYNGKLTLTTNGEIYYLEDECCSEVFIDINNLVIPEGNTFGYLVHQGTNGVIVETHDCCEMTCVYIKVDRISI</sequence>
<name>A0ABS4CEN6_9ENTE</name>
<keyword evidence="2" id="KW-1185">Reference proteome</keyword>
<protein>
    <recommendedName>
        <fullName evidence="3">Phage tail protein</fullName>
    </recommendedName>
</protein>
<dbReference type="RefSeq" id="WP_209555877.1">
    <property type="nucleotide sequence ID" value="NZ_JAEDXU010000001.1"/>
</dbReference>
<evidence type="ECO:0000313" key="2">
    <source>
        <dbReference type="Proteomes" id="UP000673375"/>
    </source>
</evidence>
<evidence type="ECO:0008006" key="3">
    <source>
        <dbReference type="Google" id="ProtNLM"/>
    </source>
</evidence>